<feature type="compositionally biased region" description="Acidic residues" evidence="1">
    <location>
        <begin position="160"/>
        <end position="170"/>
    </location>
</feature>
<feature type="compositionally biased region" description="Acidic residues" evidence="1">
    <location>
        <begin position="375"/>
        <end position="388"/>
    </location>
</feature>
<feature type="compositionally biased region" description="Basic and acidic residues" evidence="1">
    <location>
        <begin position="212"/>
        <end position="222"/>
    </location>
</feature>
<feature type="compositionally biased region" description="Basic and acidic residues" evidence="1">
    <location>
        <begin position="171"/>
        <end position="190"/>
    </location>
</feature>
<feature type="compositionally biased region" description="Polar residues" evidence="1">
    <location>
        <begin position="39"/>
        <end position="56"/>
    </location>
</feature>
<protein>
    <submittedName>
        <fullName evidence="2">Uncharacterized protein</fullName>
    </submittedName>
</protein>
<comment type="caution">
    <text evidence="2">The sequence shown here is derived from an EMBL/GenBank/DDBJ whole genome shotgun (WGS) entry which is preliminary data.</text>
</comment>
<name>K2RG28_MACPH</name>
<feature type="compositionally biased region" description="Basic residues" evidence="1">
    <location>
        <begin position="23"/>
        <end position="35"/>
    </location>
</feature>
<dbReference type="AlphaFoldDB" id="K2RG28"/>
<evidence type="ECO:0000313" key="3">
    <source>
        <dbReference type="Proteomes" id="UP000007129"/>
    </source>
</evidence>
<feature type="compositionally biased region" description="Acidic residues" evidence="1">
    <location>
        <begin position="317"/>
        <end position="332"/>
    </location>
</feature>
<reference evidence="2 3" key="1">
    <citation type="journal article" date="2012" name="BMC Genomics">
        <title>Tools to kill: Genome of one of the most destructive plant pathogenic fungi Macrophomina phaseolina.</title>
        <authorList>
            <person name="Islam M.S."/>
            <person name="Haque M.S."/>
            <person name="Islam M.M."/>
            <person name="Emdad E.M."/>
            <person name="Halim A."/>
            <person name="Hossen Q.M.M."/>
            <person name="Hossain M.Z."/>
            <person name="Ahmed B."/>
            <person name="Rahim S."/>
            <person name="Rahman M.S."/>
            <person name="Alam M.M."/>
            <person name="Hou S."/>
            <person name="Wan X."/>
            <person name="Saito J.A."/>
            <person name="Alam M."/>
        </authorList>
    </citation>
    <scope>NUCLEOTIDE SEQUENCE [LARGE SCALE GENOMIC DNA]</scope>
    <source>
        <strain evidence="2 3">MS6</strain>
    </source>
</reference>
<feature type="region of interest" description="Disordered" evidence="1">
    <location>
        <begin position="603"/>
        <end position="630"/>
    </location>
</feature>
<feature type="region of interest" description="Disordered" evidence="1">
    <location>
        <begin position="363"/>
        <end position="489"/>
    </location>
</feature>
<dbReference type="HOGENOM" id="CLU_434162_0_0_1"/>
<feature type="region of interest" description="Disordered" evidence="1">
    <location>
        <begin position="522"/>
        <end position="591"/>
    </location>
</feature>
<gene>
    <name evidence="2" type="ORF">MPH_11353</name>
</gene>
<feature type="compositionally biased region" description="Low complexity" evidence="1">
    <location>
        <begin position="363"/>
        <end position="374"/>
    </location>
</feature>
<feature type="compositionally biased region" description="Low complexity" evidence="1">
    <location>
        <begin position="522"/>
        <end position="550"/>
    </location>
</feature>
<accession>K2RG28</accession>
<feature type="region of interest" description="Disordered" evidence="1">
    <location>
        <begin position="1"/>
        <end position="341"/>
    </location>
</feature>
<dbReference type="OrthoDB" id="3946774at2759"/>
<dbReference type="InParanoid" id="K2RG28"/>
<proteinExistence type="predicted"/>
<feature type="compositionally biased region" description="Polar residues" evidence="1">
    <location>
        <begin position="92"/>
        <end position="109"/>
    </location>
</feature>
<sequence>MPPRVRKSAGADDNVYYPGHPAPRQKHFRAPRRRVVSQPPLSTGRQRKQITLTQIERGTPLHGATIQDSEDEFEEPRPKKRARRITALPGKTESQNTLTQIGWVSTIPPSDSDEDEDKSEASGQDDDEEVDAAESSRSDDARDEEAERESSRRSSAIPVSDDEFEGFSDGEDIRPVVEEKIEDAALDHPVHGAGEMHGSKDQGIRTLNKPSADSREPEEQPRTPRKVRRQEVPSSQSPPVTPLSAIHTHERRRLLRSPLQPLSANPHSVLDTPSRPRKGTPLSRNRSVRKRVAFQEQPTSSGPAMQSRCRGPSVIGDSEDEGETEDGEEENVAEAVAGIDIGQETQAYIRRINFNCTSARATAEPNAAAPAEIAENNEDEEGEQGEEVLLERSANRSSNFDEGTTEVPGPRHNDPCHRGNQQPEPEPLSDATQRTIKQEPQTQDPWPTARDQTAAPQPTQHHTATSSYPPSPIRLSQTSHTQDTTCTHIPSSPAYDTYYTLPASQPTQLHLKQIILRPQVQTQLPSQSQTSTQDVTTQDVTTQDVTTQDSPVEEDQQRVPDSQGEAAPSSPAPVARKEGHRSGRGVRVVDGEMVVTATQLLSSDMADYSLPPPPPWSQTQTQDETDEDDG</sequence>
<dbReference type="EMBL" id="AHHD01000467">
    <property type="protein sequence ID" value="EKG11857.1"/>
    <property type="molecule type" value="Genomic_DNA"/>
</dbReference>
<feature type="compositionally biased region" description="Polar residues" evidence="1">
    <location>
        <begin position="430"/>
        <end position="489"/>
    </location>
</feature>
<organism evidence="2 3">
    <name type="scientific">Macrophomina phaseolina (strain MS6)</name>
    <name type="common">Charcoal rot fungus</name>
    <dbReference type="NCBI Taxonomy" id="1126212"/>
    <lineage>
        <taxon>Eukaryota</taxon>
        <taxon>Fungi</taxon>
        <taxon>Dikarya</taxon>
        <taxon>Ascomycota</taxon>
        <taxon>Pezizomycotina</taxon>
        <taxon>Dothideomycetes</taxon>
        <taxon>Dothideomycetes incertae sedis</taxon>
        <taxon>Botryosphaeriales</taxon>
        <taxon>Botryosphaeriaceae</taxon>
        <taxon>Macrophomina</taxon>
    </lineage>
</organism>
<dbReference type="Proteomes" id="UP000007129">
    <property type="component" value="Unassembled WGS sequence"/>
</dbReference>
<evidence type="ECO:0000313" key="2">
    <source>
        <dbReference type="EMBL" id="EKG11857.1"/>
    </source>
</evidence>
<feature type="compositionally biased region" description="Acidic residues" evidence="1">
    <location>
        <begin position="111"/>
        <end position="132"/>
    </location>
</feature>
<dbReference type="VEuPathDB" id="FungiDB:MPH_11353"/>
<evidence type="ECO:0000256" key="1">
    <source>
        <dbReference type="SAM" id="MobiDB-lite"/>
    </source>
</evidence>